<dbReference type="PANTHER" id="PTHR15237">
    <property type="entry name" value="DNA REPAIR PROTEIN RAD9"/>
    <property type="match status" value="1"/>
</dbReference>
<evidence type="ECO:0000256" key="1">
    <source>
        <dbReference type="ARBA" id="ARBA00004123"/>
    </source>
</evidence>
<keyword evidence="6" id="KW-0378">Hydrolase</keyword>
<dbReference type="FunFam" id="3.70.10.10:FF:000005">
    <property type="entry name" value="Cell cycle checkpoint control protein"/>
    <property type="match status" value="1"/>
</dbReference>
<dbReference type="Pfam" id="PF04139">
    <property type="entry name" value="Rad9"/>
    <property type="match status" value="1"/>
</dbReference>
<dbReference type="InterPro" id="IPR007268">
    <property type="entry name" value="Rad9/Ddc1"/>
</dbReference>
<evidence type="ECO:0000256" key="3">
    <source>
        <dbReference type="ARBA" id="ARBA00022553"/>
    </source>
</evidence>
<feature type="compositionally biased region" description="Basic and acidic residues" evidence="11">
    <location>
        <begin position="346"/>
        <end position="358"/>
    </location>
</feature>
<dbReference type="AlphaFoldDB" id="A0A0N7ZDA7"/>
<dbReference type="CDD" id="cd00577">
    <property type="entry name" value="PCNA"/>
    <property type="match status" value="1"/>
</dbReference>
<name>A0A0N7ZDA7_SCYOL</name>
<keyword evidence="3" id="KW-0597">Phosphoprotein</keyword>
<feature type="region of interest" description="Disordered" evidence="11">
    <location>
        <begin position="346"/>
        <end position="390"/>
    </location>
</feature>
<dbReference type="GO" id="GO:0031573">
    <property type="term" value="P:mitotic intra-S DNA damage checkpoint signaling"/>
    <property type="evidence" value="ECO:0007669"/>
    <property type="project" value="TreeGrafter"/>
</dbReference>
<comment type="subcellular location">
    <subcellularLocation>
        <location evidence="1">Nucleus</location>
    </subcellularLocation>
</comment>
<evidence type="ECO:0000256" key="9">
    <source>
        <dbReference type="ARBA" id="ARBA00059283"/>
    </source>
</evidence>
<dbReference type="InterPro" id="IPR046938">
    <property type="entry name" value="DNA_clamp_sf"/>
</dbReference>
<dbReference type="GO" id="GO:0006281">
    <property type="term" value="P:DNA repair"/>
    <property type="evidence" value="ECO:0007669"/>
    <property type="project" value="UniProtKB-UniRule"/>
</dbReference>
<dbReference type="InterPro" id="IPR026584">
    <property type="entry name" value="Rad9"/>
</dbReference>
<proteinExistence type="inferred from homology"/>
<evidence type="ECO:0000256" key="8">
    <source>
        <dbReference type="ARBA" id="ARBA00023242"/>
    </source>
</evidence>
<sequence length="424" mass="46867">MKCTIGTTNVKDFGRAIHALAKVGEELYIEPSQSGVSFRTISSSRSAYFSYNFGNSFFTFYDSGLGGQTPASGEDTFRCKVAMKAVLNIFKGIHNLERTVQRCKLTLKWEEAKLIIQLTCHYGIVKTHNLSFIECDALQAVYDKESCPNHMVSDSRVLLGALSSFHQQTLEEISFCFTPRNLILKSHVEEPDPSKVVHTVVTLTCGEFEDYNIMSNCELTVCLKEIRALLAFTGSTGISTKAYFSGPGSPIIFTYDSKPLYEGTLVLATLVQKPEVGTHPASKSCHEPRASTSIRKASMNNTLRASEISMMQNNLPNTTSSDKAADVTEQNITVALDNSRVEDISHQQKDAVRGDTSHSEPIVPLLRNNNKAAQEEEEDSDTVPSSPPAKKSRFFFRRCFEATFNPDTLPGHNVILAEDSDEGD</sequence>
<organism evidence="12">
    <name type="scientific">Scylla olivacea</name>
    <name type="common">Orange mud crab</name>
    <name type="synonym">Cancer olivacea</name>
    <dbReference type="NCBI Taxonomy" id="85551"/>
    <lineage>
        <taxon>Eukaryota</taxon>
        <taxon>Metazoa</taxon>
        <taxon>Ecdysozoa</taxon>
        <taxon>Arthropoda</taxon>
        <taxon>Crustacea</taxon>
        <taxon>Multicrustacea</taxon>
        <taxon>Malacostraca</taxon>
        <taxon>Eumalacostraca</taxon>
        <taxon>Eucarida</taxon>
        <taxon>Decapoda</taxon>
        <taxon>Pleocyemata</taxon>
        <taxon>Brachyura</taxon>
        <taxon>Eubrachyura</taxon>
        <taxon>Portunoidea</taxon>
        <taxon>Portunidae</taxon>
        <taxon>Portuninae</taxon>
        <taxon>Scylla</taxon>
    </lineage>
</organism>
<accession>A0A0N7ZDA7</accession>
<evidence type="ECO:0000256" key="7">
    <source>
        <dbReference type="ARBA" id="ARBA00022839"/>
    </source>
</evidence>
<dbReference type="PIRSF" id="PIRSF009303">
    <property type="entry name" value="Cell_cycle_RAD9"/>
    <property type="match status" value="1"/>
</dbReference>
<dbReference type="GO" id="GO:0004527">
    <property type="term" value="F:exonuclease activity"/>
    <property type="evidence" value="ECO:0007669"/>
    <property type="project" value="UniProtKB-KW"/>
</dbReference>
<dbReference type="GO" id="GO:0071479">
    <property type="term" value="P:cellular response to ionizing radiation"/>
    <property type="evidence" value="ECO:0007669"/>
    <property type="project" value="TreeGrafter"/>
</dbReference>
<keyword evidence="8" id="KW-0539">Nucleus</keyword>
<keyword evidence="7" id="KW-0269">Exonuclease</keyword>
<evidence type="ECO:0000256" key="10">
    <source>
        <dbReference type="PIRNR" id="PIRNR009303"/>
    </source>
</evidence>
<keyword evidence="4" id="KW-0540">Nuclease</keyword>
<evidence type="ECO:0000256" key="2">
    <source>
        <dbReference type="ARBA" id="ARBA00008494"/>
    </source>
</evidence>
<dbReference type="EMBL" id="GDRN01047486">
    <property type="protein sequence ID" value="JAI66720.1"/>
    <property type="molecule type" value="Transcribed_RNA"/>
</dbReference>
<dbReference type="SUPFAM" id="SSF55979">
    <property type="entry name" value="DNA clamp"/>
    <property type="match status" value="1"/>
</dbReference>
<evidence type="ECO:0000256" key="11">
    <source>
        <dbReference type="SAM" id="MobiDB-lite"/>
    </source>
</evidence>
<reference evidence="12" key="1">
    <citation type="submission" date="2015-09" db="EMBL/GenBank/DDBJ databases">
        <title>Scylla olivacea transcriptome.</title>
        <authorList>
            <person name="Ikhwanuddin M."/>
        </authorList>
    </citation>
    <scope>NUCLEOTIDE SEQUENCE</scope>
</reference>
<evidence type="ECO:0000256" key="5">
    <source>
        <dbReference type="ARBA" id="ARBA00022763"/>
    </source>
</evidence>
<evidence type="ECO:0000256" key="6">
    <source>
        <dbReference type="ARBA" id="ARBA00022801"/>
    </source>
</evidence>
<comment type="similarity">
    <text evidence="2 10">Belongs to the rad9 family.</text>
</comment>
<keyword evidence="5" id="KW-0227">DNA damage</keyword>
<dbReference type="GO" id="GO:0000076">
    <property type="term" value="P:DNA replication checkpoint signaling"/>
    <property type="evidence" value="ECO:0007669"/>
    <property type="project" value="TreeGrafter"/>
</dbReference>
<comment type="function">
    <text evidence="9">Component of the 9-1-1 cell-cycle checkpoint response complex that plays a major role in DNA repair. The 9-1-1 complex is recruited to DNA lesion upon damage by the RAD17-replication factor C (RFC) clamp loader complex. Acts then as a sliding clamp platform on DNA for several proteins involved in long-patch base excision repair (LP-BER). The 9-1-1 complex stimulates DNA polymerase beta (POLB) activity by increasing its affinity for the 3'-OH end of the primer-template and stabilizes POLB to those sites where LP-BER proceeds; endonuclease FEN1 cleavage activity on substrates with double, nick, or gap flaps of distinct sequences and lengths; and DNA ligase I (LIG1) on long-patch base excision repair substrates. The 9-1-1 complex is necessary for the recruitment of RHNO1 to sites of double-stranded breaks (DSB) occurring during the S phase. RAD9A possesses 3'-&gt;5' double stranded DNA exonuclease activity.</text>
</comment>
<evidence type="ECO:0000313" key="12">
    <source>
        <dbReference type="EMBL" id="JAI66720.1"/>
    </source>
</evidence>
<dbReference type="Gene3D" id="3.70.10.10">
    <property type="match status" value="1"/>
</dbReference>
<dbReference type="GO" id="GO:0030896">
    <property type="term" value="C:checkpoint clamp complex"/>
    <property type="evidence" value="ECO:0007669"/>
    <property type="project" value="UniProtKB-UniRule"/>
</dbReference>
<evidence type="ECO:0000256" key="4">
    <source>
        <dbReference type="ARBA" id="ARBA00022722"/>
    </source>
</evidence>
<dbReference type="PANTHER" id="PTHR15237:SF0">
    <property type="entry name" value="CELL CYCLE CHECKPOINT CONTROL PROTEIN"/>
    <property type="match status" value="1"/>
</dbReference>
<protein>
    <recommendedName>
        <fullName evidence="10">Cell cycle checkpoint control protein</fullName>
    </recommendedName>
</protein>